<dbReference type="Proteomes" id="UP000289193">
    <property type="component" value="Unassembled WGS sequence"/>
</dbReference>
<reference evidence="2 4" key="2">
    <citation type="submission" date="2018-07" db="EMBL/GenBank/DDBJ databases">
        <title>Complete genome of the Arcobacter bivalviorum type strain LMG 26154.</title>
        <authorList>
            <person name="Miller W.G."/>
            <person name="Yee E."/>
            <person name="Bono J.L."/>
        </authorList>
    </citation>
    <scope>NUCLEOTIDE SEQUENCE [LARGE SCALE GENOMIC DNA]</scope>
    <source>
        <strain evidence="2 4">LMG 26154</strain>
    </source>
</reference>
<dbReference type="EMBL" id="PDKM01000001">
    <property type="protein sequence ID" value="RXK11287.1"/>
    <property type="molecule type" value="Genomic_DNA"/>
</dbReference>
<protein>
    <submittedName>
        <fullName evidence="3">Uncharacterized protein</fullName>
    </submittedName>
</protein>
<evidence type="ECO:0000256" key="1">
    <source>
        <dbReference type="SAM" id="Phobius"/>
    </source>
</evidence>
<keyword evidence="1" id="KW-0472">Membrane</keyword>
<sequence>MTLVSSNKKTKKLFLTTKTKLSNAIDTKLDIIVSPEFYWVRKFEIPVKTEAQAKDVLPSLFEDITNETSSLTYQVKRLEENLFLCFAFNNKKIYEAIKSSGILVSNIASIYFAQNECVDYKCFKIDGLCFAYVSDNILVKIPNVLIDECVDFVGVIGNIKLSSMRLQIKLYNDLFNTKLLYTFYFIFAVLILLNIARYVDFTLQIEPLEDKIENIKRVNDFPNSMIQANSILNDFEKKIRVEKQKREAISYILTNQRLSLKSFDMQNDEIILEYQTSNKNEVQLFLNKNFKNIKITTVKNLTKVVVKL</sequence>
<keyword evidence="1" id="KW-0812">Transmembrane</keyword>
<dbReference type="KEGG" id="hbv:ABIV_1180"/>
<reference evidence="3 5" key="1">
    <citation type="submission" date="2017-10" db="EMBL/GenBank/DDBJ databases">
        <title>Genomics of the genus Arcobacter.</title>
        <authorList>
            <person name="Perez-Cataluna A."/>
            <person name="Figueras M.J."/>
        </authorList>
    </citation>
    <scope>NUCLEOTIDE SEQUENCE [LARGE SCALE GENOMIC DNA]</scope>
    <source>
        <strain evidence="3 5">CECT 7835</strain>
    </source>
</reference>
<evidence type="ECO:0000313" key="4">
    <source>
        <dbReference type="Proteomes" id="UP000253850"/>
    </source>
</evidence>
<gene>
    <name evidence="2" type="ORF">ABIV_1180</name>
    <name evidence="3" type="ORF">CRV05_02665</name>
</gene>
<evidence type="ECO:0000313" key="3">
    <source>
        <dbReference type="EMBL" id="RXK11287.1"/>
    </source>
</evidence>
<name>A0AAX2ACB5_9BACT</name>
<evidence type="ECO:0000313" key="5">
    <source>
        <dbReference type="Proteomes" id="UP000289193"/>
    </source>
</evidence>
<organism evidence="3 5">
    <name type="scientific">Halarcobacter bivalviorum</name>
    <dbReference type="NCBI Taxonomy" id="663364"/>
    <lineage>
        <taxon>Bacteria</taxon>
        <taxon>Pseudomonadati</taxon>
        <taxon>Campylobacterota</taxon>
        <taxon>Epsilonproteobacteria</taxon>
        <taxon>Campylobacterales</taxon>
        <taxon>Arcobacteraceae</taxon>
        <taxon>Halarcobacter</taxon>
    </lineage>
</organism>
<proteinExistence type="predicted"/>
<dbReference type="EMBL" id="CP031217">
    <property type="protein sequence ID" value="AXH12182.1"/>
    <property type="molecule type" value="Genomic_DNA"/>
</dbReference>
<dbReference type="RefSeq" id="WP_114839021.1">
    <property type="nucleotide sequence ID" value="NZ_CP031217.1"/>
</dbReference>
<accession>A0AAX2ACB5</accession>
<feature type="transmembrane region" description="Helical" evidence="1">
    <location>
        <begin position="179"/>
        <end position="199"/>
    </location>
</feature>
<keyword evidence="5" id="KW-1185">Reference proteome</keyword>
<evidence type="ECO:0000313" key="2">
    <source>
        <dbReference type="EMBL" id="AXH12182.1"/>
    </source>
</evidence>
<dbReference type="Proteomes" id="UP000253850">
    <property type="component" value="Chromosome"/>
</dbReference>
<dbReference type="AlphaFoldDB" id="A0AAX2ACB5"/>
<keyword evidence="1" id="KW-1133">Transmembrane helix</keyword>